<name>A0ABP0DPR7_9PEZI</name>
<evidence type="ECO:0000256" key="2">
    <source>
        <dbReference type="PROSITE-ProRule" id="PRU00176"/>
    </source>
</evidence>
<feature type="compositionally biased region" description="Basic and acidic residues" evidence="3">
    <location>
        <begin position="274"/>
        <end position="290"/>
    </location>
</feature>
<evidence type="ECO:0000313" key="6">
    <source>
        <dbReference type="Proteomes" id="UP001642501"/>
    </source>
</evidence>
<evidence type="ECO:0000259" key="4">
    <source>
        <dbReference type="PROSITE" id="PS50102"/>
    </source>
</evidence>
<dbReference type="CDD" id="cd00590">
    <property type="entry name" value="RRM_SF"/>
    <property type="match status" value="1"/>
</dbReference>
<dbReference type="SUPFAM" id="SSF54928">
    <property type="entry name" value="RNA-binding domain, RBD"/>
    <property type="match status" value="1"/>
</dbReference>
<protein>
    <recommendedName>
        <fullName evidence="4">RRM domain-containing protein</fullName>
    </recommendedName>
</protein>
<keyword evidence="1 2" id="KW-0694">RNA-binding</keyword>
<dbReference type="Pfam" id="PF00076">
    <property type="entry name" value="RRM_1"/>
    <property type="match status" value="2"/>
</dbReference>
<evidence type="ECO:0000256" key="1">
    <source>
        <dbReference type="ARBA" id="ARBA00022884"/>
    </source>
</evidence>
<proteinExistence type="predicted"/>
<accession>A0ABP0DPR7</accession>
<dbReference type="Proteomes" id="UP001642501">
    <property type="component" value="Unassembled WGS sequence"/>
</dbReference>
<dbReference type="EMBL" id="CAWUOM010000070">
    <property type="protein sequence ID" value="CAK7270279.1"/>
    <property type="molecule type" value="Genomic_DNA"/>
</dbReference>
<gene>
    <name evidence="5" type="ORF">SEPCBS57363_004023</name>
</gene>
<organism evidence="5 6">
    <name type="scientific">Sporothrix epigloea</name>
    <dbReference type="NCBI Taxonomy" id="1892477"/>
    <lineage>
        <taxon>Eukaryota</taxon>
        <taxon>Fungi</taxon>
        <taxon>Dikarya</taxon>
        <taxon>Ascomycota</taxon>
        <taxon>Pezizomycotina</taxon>
        <taxon>Sordariomycetes</taxon>
        <taxon>Sordariomycetidae</taxon>
        <taxon>Ophiostomatales</taxon>
        <taxon>Ophiostomataceae</taxon>
        <taxon>Sporothrix</taxon>
    </lineage>
</organism>
<feature type="compositionally biased region" description="Low complexity" evidence="3">
    <location>
        <begin position="71"/>
        <end position="85"/>
    </location>
</feature>
<dbReference type="Gene3D" id="3.30.70.330">
    <property type="match status" value="2"/>
</dbReference>
<dbReference type="InterPro" id="IPR012677">
    <property type="entry name" value="Nucleotide-bd_a/b_plait_sf"/>
</dbReference>
<keyword evidence="6" id="KW-1185">Reference proteome</keyword>
<feature type="domain" description="RRM" evidence="4">
    <location>
        <begin position="187"/>
        <end position="265"/>
    </location>
</feature>
<dbReference type="SMART" id="SM00360">
    <property type="entry name" value="RRM"/>
    <property type="match status" value="2"/>
</dbReference>
<sequence>MSYKAQSVCRAVLRSAASASASVARTATLTSTTPLVRSVAAQAVHRPFVSSLAVAGRHFSQTARVAEESDSAAATPAATPASQASNEGETLYGVHIRNIVFDATEAHLKEAFEHYGPVTRCVIARDARGMSRGYGFVWFESAEAKEKAKAEASGSFWHGRRLEVGDRQARTRPDNISSERTVREPTDSLYIGNLPYETTDADLNVIFGELKGLLAVRVAVDRATGWPRGFAHADFDNTENATAGLEFLKNKQVGTRSLRIDYAQASRNRGANRYQDKSSFDRKSAKPSEE</sequence>
<comment type="caution">
    <text evidence="5">The sequence shown here is derived from an EMBL/GenBank/DDBJ whole genome shotgun (WGS) entry which is preliminary data.</text>
</comment>
<evidence type="ECO:0000256" key="3">
    <source>
        <dbReference type="SAM" id="MobiDB-lite"/>
    </source>
</evidence>
<feature type="region of interest" description="Disordered" evidence="3">
    <location>
        <begin position="267"/>
        <end position="290"/>
    </location>
</feature>
<dbReference type="InterPro" id="IPR035979">
    <property type="entry name" value="RBD_domain_sf"/>
</dbReference>
<feature type="region of interest" description="Disordered" evidence="3">
    <location>
        <begin position="65"/>
        <end position="86"/>
    </location>
</feature>
<dbReference type="PANTHER" id="PTHR48027">
    <property type="entry name" value="HETEROGENEOUS NUCLEAR RIBONUCLEOPROTEIN 87F-RELATED"/>
    <property type="match status" value="1"/>
</dbReference>
<evidence type="ECO:0000313" key="5">
    <source>
        <dbReference type="EMBL" id="CAK7270279.1"/>
    </source>
</evidence>
<dbReference type="InterPro" id="IPR000504">
    <property type="entry name" value="RRM_dom"/>
</dbReference>
<reference evidence="5 6" key="1">
    <citation type="submission" date="2024-01" db="EMBL/GenBank/DDBJ databases">
        <authorList>
            <person name="Allen C."/>
            <person name="Tagirdzhanova G."/>
        </authorList>
    </citation>
    <scope>NUCLEOTIDE SEQUENCE [LARGE SCALE GENOMIC DNA]</scope>
    <source>
        <strain evidence="5 6">CBS 573.63</strain>
    </source>
</reference>
<dbReference type="PROSITE" id="PS50102">
    <property type="entry name" value="RRM"/>
    <property type="match status" value="2"/>
</dbReference>
<dbReference type="InterPro" id="IPR052462">
    <property type="entry name" value="SLIRP/GR-RBP-like"/>
</dbReference>
<feature type="domain" description="RRM" evidence="4">
    <location>
        <begin position="92"/>
        <end position="169"/>
    </location>
</feature>